<name>A0A7E4UVP8_PANRE</name>
<dbReference type="InterPro" id="IPR036770">
    <property type="entry name" value="Ankyrin_rpt-contain_sf"/>
</dbReference>
<dbReference type="PROSITE" id="PS50088">
    <property type="entry name" value="ANK_REPEAT"/>
    <property type="match status" value="1"/>
</dbReference>
<accession>A0A7E4UVP8</accession>
<dbReference type="InterPro" id="IPR002110">
    <property type="entry name" value="Ankyrin_rpt"/>
</dbReference>
<evidence type="ECO:0000256" key="2">
    <source>
        <dbReference type="SAM" id="MobiDB-lite"/>
    </source>
</evidence>
<sequence length="796" mass="89491">MADARRRLDNLRQLLPNDDFFFVVFSMPDDQQPVPKPPELLNGFKRSNGLTNGKVSDPEDNAENEFLPPHLLSKQQKKSSSKKKNKAHKSKSPEQKSPAASPFNRTFDMFSKLQMVNPSEKTPSPEKVIIEDQKRKTDTTSLSKMLQPNPNQWDQLAPKTVQMKGFSALNQNQNSKKTVPSLIQSTGVKPGKLPPKYSQAAVTSTCNTVTTVSGSIPSVLGCVSQYSPKPEQQVMNLPPMSLASVNDLSQLPIPVSHQAVGRLLRPGPQTPHYAEALRLCDHDVLRMLGKQLVFEDNRGRFFKSILDSLIEGSVSKFAELFEMIFHHVRAEKKNKMFTNAQLKRQAMLQLLGSYISKSTDANVFMLLAAAWKPRDDQDTIIACQQLSEPHGYCGLIKFIGSMLRPTEAKALMNVKNSYSGRTALNVAAVAGSMCQMEALLKLGASTDTVDDVGNNPIHYVVRRVNLEYFLLLSHYGADLYACGIGPDGKVDTFAEYVVRACDDVRLRNFILNRLSALQTIFLEKSRQVFKSTKRDFKEILSGLHFARAFTPKLNTNKIELDFEFQSSGKSPIDRFYDDLVIMVIPFSYKDSDFYASAMEPELDFETLDPRAGELELIKGSLKFFDLNVFKTIFNFDAPLVVQTGRYIEGAFVFKLTPQKNVLPVRREGAVRGRLIFNTSGDSARFDKTLFAIQAFSVRRDEVHHVPRDVDGQWPVRHRLRDTLLIGNEYVKLNPKTLPPNLKRIPKTKYAENTDKKAVKKKSKKAVPFASPMAEYTPKSERNAAKKPTPSVKKSQQ</sequence>
<keyword evidence="1" id="KW-0040">ANK repeat</keyword>
<reference evidence="3" key="1">
    <citation type="journal article" date="2013" name="Genetics">
        <title>The draft genome and transcriptome of Panagrellus redivivus are shaped by the harsh demands of a free-living lifestyle.</title>
        <authorList>
            <person name="Srinivasan J."/>
            <person name="Dillman A.R."/>
            <person name="Macchietto M.G."/>
            <person name="Heikkinen L."/>
            <person name="Lakso M."/>
            <person name="Fracchia K.M."/>
            <person name="Antoshechkin I."/>
            <person name="Mortazavi A."/>
            <person name="Wong G."/>
            <person name="Sternberg P.W."/>
        </authorList>
    </citation>
    <scope>NUCLEOTIDE SEQUENCE [LARGE SCALE GENOMIC DNA]</scope>
    <source>
        <strain evidence="3">MT8872</strain>
    </source>
</reference>
<dbReference type="Proteomes" id="UP000492821">
    <property type="component" value="Unassembled WGS sequence"/>
</dbReference>
<proteinExistence type="predicted"/>
<dbReference type="SUPFAM" id="SSF48403">
    <property type="entry name" value="Ankyrin repeat"/>
    <property type="match status" value="1"/>
</dbReference>
<evidence type="ECO:0000313" key="4">
    <source>
        <dbReference type="WBParaSite" id="Pan_g13040.t1"/>
    </source>
</evidence>
<feature type="region of interest" description="Disordered" evidence="2">
    <location>
        <begin position="31"/>
        <end position="103"/>
    </location>
</feature>
<dbReference type="AlphaFoldDB" id="A0A7E4UVP8"/>
<evidence type="ECO:0000256" key="1">
    <source>
        <dbReference type="PROSITE-ProRule" id="PRU00023"/>
    </source>
</evidence>
<evidence type="ECO:0000313" key="3">
    <source>
        <dbReference type="Proteomes" id="UP000492821"/>
    </source>
</evidence>
<keyword evidence="3" id="KW-1185">Reference proteome</keyword>
<dbReference type="Gene3D" id="1.25.40.20">
    <property type="entry name" value="Ankyrin repeat-containing domain"/>
    <property type="match status" value="1"/>
</dbReference>
<protein>
    <submittedName>
        <fullName evidence="4">ANK_REP_REGION domain-containing protein</fullName>
    </submittedName>
</protein>
<feature type="compositionally biased region" description="Basic residues" evidence="2">
    <location>
        <begin position="75"/>
        <end position="90"/>
    </location>
</feature>
<reference evidence="4" key="2">
    <citation type="submission" date="2020-10" db="UniProtKB">
        <authorList>
            <consortium name="WormBaseParasite"/>
        </authorList>
    </citation>
    <scope>IDENTIFICATION</scope>
</reference>
<dbReference type="WBParaSite" id="Pan_g13040.t1">
    <property type="protein sequence ID" value="Pan_g13040.t1"/>
    <property type="gene ID" value="Pan_g13040"/>
</dbReference>
<feature type="region of interest" description="Disordered" evidence="2">
    <location>
        <begin position="747"/>
        <end position="796"/>
    </location>
</feature>
<feature type="repeat" description="ANK" evidence="1">
    <location>
        <begin position="419"/>
        <end position="451"/>
    </location>
</feature>
<dbReference type="PROSITE" id="PS50297">
    <property type="entry name" value="ANK_REP_REGION"/>
    <property type="match status" value="1"/>
</dbReference>
<organism evidence="3 4">
    <name type="scientific">Panagrellus redivivus</name>
    <name type="common">Microworm</name>
    <dbReference type="NCBI Taxonomy" id="6233"/>
    <lineage>
        <taxon>Eukaryota</taxon>
        <taxon>Metazoa</taxon>
        <taxon>Ecdysozoa</taxon>
        <taxon>Nematoda</taxon>
        <taxon>Chromadorea</taxon>
        <taxon>Rhabditida</taxon>
        <taxon>Tylenchina</taxon>
        <taxon>Panagrolaimomorpha</taxon>
        <taxon>Panagrolaimoidea</taxon>
        <taxon>Panagrolaimidae</taxon>
        <taxon>Panagrellus</taxon>
    </lineage>
</organism>